<dbReference type="RefSeq" id="WP_044924291.1">
    <property type="nucleotide sequence ID" value="NZ_BAABYN010000001.1"/>
</dbReference>
<gene>
    <name evidence="1" type="ORF">ERS852571_01334</name>
</gene>
<name>A0A173SP57_ANAHA</name>
<dbReference type="EMBL" id="CYXY01000007">
    <property type="protein sequence ID" value="CUM91415.1"/>
    <property type="molecule type" value="Genomic_DNA"/>
</dbReference>
<dbReference type="InterPro" id="IPR015122">
    <property type="entry name" value="Tn916-Xis"/>
</dbReference>
<protein>
    <submittedName>
        <fullName evidence="1">DNA binding domain, excisionase family</fullName>
    </submittedName>
</protein>
<dbReference type="Proteomes" id="UP000095553">
    <property type="component" value="Unassembled WGS sequence"/>
</dbReference>
<dbReference type="NCBIfam" id="TIGR01764">
    <property type="entry name" value="excise"/>
    <property type="match status" value="1"/>
</dbReference>
<reference evidence="1 2" key="1">
    <citation type="submission" date="2015-09" db="EMBL/GenBank/DDBJ databases">
        <authorList>
            <consortium name="Pathogen Informatics"/>
        </authorList>
    </citation>
    <scope>NUCLEOTIDE SEQUENCE [LARGE SCALE GENOMIC DNA]</scope>
    <source>
        <strain evidence="1 2">2789STDY5834959</strain>
    </source>
</reference>
<dbReference type="GO" id="GO:0003677">
    <property type="term" value="F:DNA binding"/>
    <property type="evidence" value="ECO:0007669"/>
    <property type="project" value="InterPro"/>
</dbReference>
<sequence>MEKKNTEKGEKQKEKIQIPIWEKANLTIQEAAVYFNIGEKKLREMSNNPKCKFALFVGNKCLIKRKSLEEYLKHTSFI</sequence>
<dbReference type="Pfam" id="PF09035">
    <property type="entry name" value="Tn916-Xis"/>
    <property type="match status" value="1"/>
</dbReference>
<evidence type="ECO:0000313" key="1">
    <source>
        <dbReference type="EMBL" id="CUM91415.1"/>
    </source>
</evidence>
<dbReference type="InterPro" id="IPR010093">
    <property type="entry name" value="SinI_DNA-bd"/>
</dbReference>
<dbReference type="Gene3D" id="3.90.105.50">
    <property type="match status" value="1"/>
</dbReference>
<evidence type="ECO:0000313" key="2">
    <source>
        <dbReference type="Proteomes" id="UP000095553"/>
    </source>
</evidence>
<proteinExistence type="predicted"/>
<dbReference type="InterPro" id="IPR038148">
    <property type="entry name" value="Tn1545/Tn916_Xis"/>
</dbReference>
<dbReference type="AlphaFoldDB" id="A0A173SP57"/>
<organism evidence="1 2">
    <name type="scientific">Anaerostipes hadrus</name>
    <dbReference type="NCBI Taxonomy" id="649756"/>
    <lineage>
        <taxon>Bacteria</taxon>
        <taxon>Bacillati</taxon>
        <taxon>Bacillota</taxon>
        <taxon>Clostridia</taxon>
        <taxon>Lachnospirales</taxon>
        <taxon>Lachnospiraceae</taxon>
        <taxon>Anaerostipes</taxon>
    </lineage>
</organism>
<accession>A0A173SP57</accession>